<comment type="subcellular location">
    <subcellularLocation>
        <location evidence="1">Cell membrane</location>
        <topology evidence="1">Multi-pass membrane protein</topology>
    </subcellularLocation>
</comment>
<dbReference type="OrthoDB" id="6346612at2759"/>
<feature type="transmembrane region" description="Helical" evidence="11">
    <location>
        <begin position="142"/>
        <end position="160"/>
    </location>
</feature>
<dbReference type="CDD" id="cd00637">
    <property type="entry name" value="7tm_classA_rhodopsin-like"/>
    <property type="match status" value="1"/>
</dbReference>
<feature type="transmembrane region" description="Helical" evidence="11">
    <location>
        <begin position="35"/>
        <end position="56"/>
    </location>
</feature>
<evidence type="ECO:0000256" key="5">
    <source>
        <dbReference type="ARBA" id="ARBA00022989"/>
    </source>
</evidence>
<keyword evidence="6" id="KW-0297">G-protein coupled receptor</keyword>
<dbReference type="PROSITE" id="PS50262">
    <property type="entry name" value="G_PROTEIN_RECEP_F1_2"/>
    <property type="match status" value="1"/>
</dbReference>
<sequence length="162" mass="18273">MNKTAFSSTENDVVSSSPNYFEVPIMALHLTYAQIIFRLVVVGVGFLLNSLVFLVVSCSRQLRYPRHIFWAAVSLVDCLFLTQCVLEMAVIANHNRLAGRFNVLLAFTDFFVLLLFLSLTAFDRYLAVARYEKYKKSVSNRGVVLVLLVAFTLTFAVVTSPF</sequence>
<dbReference type="Gene3D" id="1.20.1070.10">
    <property type="entry name" value="Rhodopsin 7-helix transmembrane proteins"/>
    <property type="match status" value="1"/>
</dbReference>
<evidence type="ECO:0000256" key="2">
    <source>
        <dbReference type="ARBA" id="ARBA00010663"/>
    </source>
</evidence>
<reference evidence="13" key="1">
    <citation type="submission" date="2021-11" db="EMBL/GenBank/DDBJ databases">
        <authorList>
            <person name="Schell T."/>
        </authorList>
    </citation>
    <scope>NUCLEOTIDE SEQUENCE</scope>
    <source>
        <strain evidence="13">M5</strain>
    </source>
</reference>
<feature type="domain" description="G-protein coupled receptors family 1 profile" evidence="12">
    <location>
        <begin position="48"/>
        <end position="162"/>
    </location>
</feature>
<dbReference type="GO" id="GO:0005886">
    <property type="term" value="C:plasma membrane"/>
    <property type="evidence" value="ECO:0007669"/>
    <property type="project" value="UniProtKB-SubCell"/>
</dbReference>
<keyword evidence="7 11" id="KW-0472">Membrane</keyword>
<dbReference type="PANTHER" id="PTHR24246:SF27">
    <property type="entry name" value="ADENOSINE RECEPTOR, ISOFORM A"/>
    <property type="match status" value="1"/>
</dbReference>
<dbReference type="EMBL" id="CAKKLH010000171">
    <property type="protein sequence ID" value="CAH0105173.1"/>
    <property type="molecule type" value="Genomic_DNA"/>
</dbReference>
<dbReference type="Proteomes" id="UP000789390">
    <property type="component" value="Unassembled WGS sequence"/>
</dbReference>
<gene>
    <name evidence="13" type="ORF">DGAL_LOCUS8187</name>
</gene>
<dbReference type="InterPro" id="IPR000276">
    <property type="entry name" value="GPCR_Rhodpsn"/>
</dbReference>
<organism evidence="13 14">
    <name type="scientific">Daphnia galeata</name>
    <dbReference type="NCBI Taxonomy" id="27404"/>
    <lineage>
        <taxon>Eukaryota</taxon>
        <taxon>Metazoa</taxon>
        <taxon>Ecdysozoa</taxon>
        <taxon>Arthropoda</taxon>
        <taxon>Crustacea</taxon>
        <taxon>Branchiopoda</taxon>
        <taxon>Diplostraca</taxon>
        <taxon>Cladocera</taxon>
        <taxon>Anomopoda</taxon>
        <taxon>Daphniidae</taxon>
        <taxon>Daphnia</taxon>
    </lineage>
</organism>
<keyword evidence="4 11" id="KW-0812">Transmembrane</keyword>
<evidence type="ECO:0000256" key="6">
    <source>
        <dbReference type="ARBA" id="ARBA00023040"/>
    </source>
</evidence>
<keyword evidence="8" id="KW-0675">Receptor</keyword>
<name>A0A8J2RXT9_9CRUS</name>
<dbReference type="InterPro" id="IPR017452">
    <property type="entry name" value="GPCR_Rhodpsn_7TM"/>
</dbReference>
<keyword evidence="14" id="KW-1185">Reference proteome</keyword>
<evidence type="ECO:0000256" key="1">
    <source>
        <dbReference type="ARBA" id="ARBA00004651"/>
    </source>
</evidence>
<keyword evidence="10" id="KW-0807">Transducer</keyword>
<dbReference type="GO" id="GO:0001973">
    <property type="term" value="P:G protein-coupled adenosine receptor signaling pathway"/>
    <property type="evidence" value="ECO:0007669"/>
    <property type="project" value="TreeGrafter"/>
</dbReference>
<comment type="caution">
    <text evidence="13">The sequence shown here is derived from an EMBL/GenBank/DDBJ whole genome shotgun (WGS) entry which is preliminary data.</text>
</comment>
<protein>
    <recommendedName>
        <fullName evidence="12">G-protein coupled receptors family 1 profile domain-containing protein</fullName>
    </recommendedName>
</protein>
<dbReference type="Pfam" id="PF00001">
    <property type="entry name" value="7tm_1"/>
    <property type="match status" value="1"/>
</dbReference>
<dbReference type="SUPFAM" id="SSF81321">
    <property type="entry name" value="Family A G protein-coupled receptor-like"/>
    <property type="match status" value="1"/>
</dbReference>
<evidence type="ECO:0000259" key="12">
    <source>
        <dbReference type="PROSITE" id="PS50262"/>
    </source>
</evidence>
<keyword evidence="3" id="KW-1003">Cell membrane</keyword>
<dbReference type="GO" id="GO:0004930">
    <property type="term" value="F:G protein-coupled receptor activity"/>
    <property type="evidence" value="ECO:0007669"/>
    <property type="project" value="UniProtKB-KW"/>
</dbReference>
<evidence type="ECO:0000256" key="11">
    <source>
        <dbReference type="SAM" id="Phobius"/>
    </source>
</evidence>
<dbReference type="GO" id="GO:0007189">
    <property type="term" value="P:adenylate cyclase-activating G protein-coupled receptor signaling pathway"/>
    <property type="evidence" value="ECO:0007669"/>
    <property type="project" value="TreeGrafter"/>
</dbReference>
<evidence type="ECO:0000256" key="8">
    <source>
        <dbReference type="ARBA" id="ARBA00023170"/>
    </source>
</evidence>
<dbReference type="PANTHER" id="PTHR24246">
    <property type="entry name" value="OLFACTORY RECEPTOR AND ADENOSINE RECEPTOR"/>
    <property type="match status" value="1"/>
</dbReference>
<evidence type="ECO:0000256" key="3">
    <source>
        <dbReference type="ARBA" id="ARBA00022475"/>
    </source>
</evidence>
<evidence type="ECO:0000256" key="10">
    <source>
        <dbReference type="ARBA" id="ARBA00023224"/>
    </source>
</evidence>
<keyword evidence="9" id="KW-0325">Glycoprotein</keyword>
<evidence type="ECO:0000256" key="7">
    <source>
        <dbReference type="ARBA" id="ARBA00023136"/>
    </source>
</evidence>
<comment type="similarity">
    <text evidence="2">Belongs to the G-protein coupled receptor 1 family.</text>
</comment>
<evidence type="ECO:0000313" key="13">
    <source>
        <dbReference type="EMBL" id="CAH0105173.1"/>
    </source>
</evidence>
<evidence type="ECO:0000256" key="4">
    <source>
        <dbReference type="ARBA" id="ARBA00022692"/>
    </source>
</evidence>
<feature type="transmembrane region" description="Helical" evidence="11">
    <location>
        <begin position="103"/>
        <end position="122"/>
    </location>
</feature>
<dbReference type="AlphaFoldDB" id="A0A8J2RXT9"/>
<accession>A0A8J2RXT9</accession>
<evidence type="ECO:0000313" key="14">
    <source>
        <dbReference type="Proteomes" id="UP000789390"/>
    </source>
</evidence>
<keyword evidence="5 11" id="KW-1133">Transmembrane helix</keyword>
<feature type="transmembrane region" description="Helical" evidence="11">
    <location>
        <begin position="68"/>
        <end position="91"/>
    </location>
</feature>
<proteinExistence type="inferred from homology"/>
<evidence type="ECO:0000256" key="9">
    <source>
        <dbReference type="ARBA" id="ARBA00023180"/>
    </source>
</evidence>